<dbReference type="Proteomes" id="UP000011910">
    <property type="component" value="Unassembled WGS sequence"/>
</dbReference>
<feature type="transmembrane region" description="Helical" evidence="1">
    <location>
        <begin position="197"/>
        <end position="216"/>
    </location>
</feature>
<feature type="transmembrane region" description="Helical" evidence="1">
    <location>
        <begin position="228"/>
        <end position="250"/>
    </location>
</feature>
<evidence type="ECO:0008006" key="4">
    <source>
        <dbReference type="Google" id="ProtNLM"/>
    </source>
</evidence>
<keyword evidence="1" id="KW-0472">Membrane</keyword>
<dbReference type="EMBL" id="AODQ01000049">
    <property type="protein sequence ID" value="EMR02703.1"/>
    <property type="molecule type" value="Genomic_DNA"/>
</dbReference>
<evidence type="ECO:0000313" key="3">
    <source>
        <dbReference type="Proteomes" id="UP000011910"/>
    </source>
</evidence>
<evidence type="ECO:0000256" key="1">
    <source>
        <dbReference type="SAM" id="Phobius"/>
    </source>
</evidence>
<feature type="transmembrane region" description="Helical" evidence="1">
    <location>
        <begin position="256"/>
        <end position="276"/>
    </location>
</feature>
<organism evidence="2 3">
    <name type="scientific">Cesiribacter andamanensis AMV16</name>
    <dbReference type="NCBI Taxonomy" id="1279009"/>
    <lineage>
        <taxon>Bacteria</taxon>
        <taxon>Pseudomonadati</taxon>
        <taxon>Bacteroidota</taxon>
        <taxon>Cytophagia</taxon>
        <taxon>Cytophagales</taxon>
        <taxon>Cesiribacteraceae</taxon>
        <taxon>Cesiribacter</taxon>
    </lineage>
</organism>
<dbReference type="RefSeq" id="WP_009195573.1">
    <property type="nucleotide sequence ID" value="NZ_AODQ01000049.1"/>
</dbReference>
<gene>
    <name evidence="2" type="ORF">ADICEAN_02180</name>
</gene>
<proteinExistence type="predicted"/>
<keyword evidence="3" id="KW-1185">Reference proteome</keyword>
<name>M7N1Z9_9BACT</name>
<feature type="transmembrane region" description="Helical" evidence="1">
    <location>
        <begin position="53"/>
        <end position="73"/>
    </location>
</feature>
<feature type="transmembrane region" description="Helical" evidence="1">
    <location>
        <begin position="288"/>
        <end position="312"/>
    </location>
</feature>
<evidence type="ECO:0000313" key="2">
    <source>
        <dbReference type="EMBL" id="EMR02703.1"/>
    </source>
</evidence>
<comment type="caution">
    <text evidence="2">The sequence shown here is derived from an EMBL/GenBank/DDBJ whole genome shotgun (WGS) entry which is preliminary data.</text>
</comment>
<dbReference type="eggNOG" id="COG1566">
    <property type="taxonomic scope" value="Bacteria"/>
</dbReference>
<dbReference type="STRING" id="1279009.ADICEAN_02180"/>
<dbReference type="Pfam" id="PF12412">
    <property type="entry name" value="DUF3667"/>
    <property type="match status" value="1"/>
</dbReference>
<keyword evidence="1" id="KW-0812">Transmembrane</keyword>
<keyword evidence="1" id="KW-1133">Transmembrane helix</keyword>
<dbReference type="AlphaFoldDB" id="M7N1Z9"/>
<sequence>MGFKTLLDDFFSNYIAFDSKLARSTVPFLFRPGYLTRRFNEGKRITFVHPLRLYFIISFIFFFLLASLSNSLVEENKFSLKAKLARTAPAPALQPGAMVPADSLPTARALIASDSLNSSPSKGRRAAPTDQPLVIGDDEGESRFFRLMQDDSLTDEQVMDSLKVDKEGFFGPLSVHQGRKLLKKDVDVFLPYLIKNLSIMMFLMLPVFAFFLWILYRRQEPFYISHVIHALHMHAFSFLLLSLVIAIELFGNSHNLLLWAFVLITLYAFLSIKRVYGQGWVRTFFKFNLLGFFYFMVLNFAIFLEVGISFMLF</sequence>
<accession>M7N1Z9</accession>
<protein>
    <recommendedName>
        <fullName evidence="4">DUF3667 domain-containing protein</fullName>
    </recommendedName>
</protein>
<reference evidence="2 3" key="1">
    <citation type="journal article" date="2013" name="Genome Announc.">
        <title>Draft Genome Sequence of Cesiribacter andamanensis Strain AMV16T, Isolated from a Soil Sample from a Mud Volcano in the Andaman Islands, India.</title>
        <authorList>
            <person name="Shivaji S."/>
            <person name="Ara S."/>
            <person name="Begum Z."/>
            <person name="Srinivas T.N."/>
            <person name="Singh A."/>
            <person name="Kumar Pinnaka A."/>
        </authorList>
    </citation>
    <scope>NUCLEOTIDE SEQUENCE [LARGE SCALE GENOMIC DNA]</scope>
    <source>
        <strain evidence="2 3">AMV16</strain>
    </source>
</reference>
<dbReference type="InterPro" id="IPR022134">
    <property type="entry name" value="DUF3667"/>
</dbReference>
<dbReference type="OrthoDB" id="7446256at2"/>